<dbReference type="EMBL" id="CP040058">
    <property type="protein sequence ID" value="QCP36167.1"/>
    <property type="molecule type" value="Genomic_DNA"/>
</dbReference>
<accession>A0A4P8IH82</accession>
<dbReference type="Proteomes" id="UP000298653">
    <property type="component" value="Chromosome"/>
</dbReference>
<evidence type="ECO:0000313" key="1">
    <source>
        <dbReference type="EMBL" id="QCP36167.1"/>
    </source>
</evidence>
<dbReference type="RefSeq" id="WP_137329435.1">
    <property type="nucleotide sequence ID" value="NZ_CP040058.1"/>
</dbReference>
<dbReference type="AlphaFoldDB" id="A0A4P8IH82"/>
<name>A0A4P8IH82_9FIRM</name>
<proteinExistence type="predicted"/>
<reference evidence="1 2" key="1">
    <citation type="submission" date="2019-05" db="EMBL/GenBank/DDBJ databases">
        <title>Complete genome sequencing of Anaerostipes rhamnosivorans.</title>
        <authorList>
            <person name="Bui T.P.N."/>
            <person name="de Vos W.M."/>
        </authorList>
    </citation>
    <scope>NUCLEOTIDE SEQUENCE [LARGE SCALE GENOMIC DNA]</scope>
    <source>
        <strain evidence="1 2">1y2</strain>
    </source>
</reference>
<keyword evidence="2" id="KW-1185">Reference proteome</keyword>
<gene>
    <name evidence="1" type="ORF">AR1Y2_2713</name>
</gene>
<evidence type="ECO:0000313" key="2">
    <source>
        <dbReference type="Proteomes" id="UP000298653"/>
    </source>
</evidence>
<protein>
    <submittedName>
        <fullName evidence="1">Uncharacterized protein</fullName>
    </submittedName>
</protein>
<dbReference type="KEGG" id="arf:AR1Y2_2713"/>
<organism evidence="1 2">
    <name type="scientific">Anaerostipes rhamnosivorans</name>
    <dbReference type="NCBI Taxonomy" id="1229621"/>
    <lineage>
        <taxon>Bacteria</taxon>
        <taxon>Bacillati</taxon>
        <taxon>Bacillota</taxon>
        <taxon>Clostridia</taxon>
        <taxon>Lachnospirales</taxon>
        <taxon>Lachnospiraceae</taxon>
        <taxon>Anaerostipes</taxon>
    </lineage>
</organism>
<sequence length="61" mass="7122">MHCAKDRLTMRNGDTNTYRASKISETSEENNCLFGQLVDKLGQYEDLGTVEELRELKEKRR</sequence>